<name>A0AAQ4E379_AMBAM</name>
<reference evidence="1 2" key="1">
    <citation type="journal article" date="2023" name="Arcadia Sci">
        <title>De novo assembly of a long-read Amblyomma americanum tick genome.</title>
        <authorList>
            <person name="Chou S."/>
            <person name="Poskanzer K.E."/>
            <person name="Rollins M."/>
            <person name="Thuy-Boun P.S."/>
        </authorList>
    </citation>
    <scope>NUCLEOTIDE SEQUENCE [LARGE SCALE GENOMIC DNA]</scope>
    <source>
        <strain evidence="1">F_SG_1</strain>
        <tissue evidence="1">Salivary glands</tissue>
    </source>
</reference>
<dbReference type="AlphaFoldDB" id="A0AAQ4E379"/>
<protein>
    <submittedName>
        <fullName evidence="1">Uncharacterized protein</fullName>
    </submittedName>
</protein>
<gene>
    <name evidence="1" type="ORF">V5799_014391</name>
</gene>
<sequence length="68" mass="7509">MAQQLAGIGGNTPQSVTTRILARMMHNSLGQKYSLYGKKGVIPAHCPTELRRNEKTTVQEEERLQGSP</sequence>
<dbReference type="Proteomes" id="UP001321473">
    <property type="component" value="Unassembled WGS sequence"/>
</dbReference>
<comment type="caution">
    <text evidence="1">The sequence shown here is derived from an EMBL/GenBank/DDBJ whole genome shotgun (WGS) entry which is preliminary data.</text>
</comment>
<evidence type="ECO:0000313" key="2">
    <source>
        <dbReference type="Proteomes" id="UP001321473"/>
    </source>
</evidence>
<dbReference type="EMBL" id="JARKHS020023052">
    <property type="protein sequence ID" value="KAK8769143.1"/>
    <property type="molecule type" value="Genomic_DNA"/>
</dbReference>
<accession>A0AAQ4E379</accession>
<evidence type="ECO:0000313" key="1">
    <source>
        <dbReference type="EMBL" id="KAK8769143.1"/>
    </source>
</evidence>
<organism evidence="1 2">
    <name type="scientific">Amblyomma americanum</name>
    <name type="common">Lone star tick</name>
    <dbReference type="NCBI Taxonomy" id="6943"/>
    <lineage>
        <taxon>Eukaryota</taxon>
        <taxon>Metazoa</taxon>
        <taxon>Ecdysozoa</taxon>
        <taxon>Arthropoda</taxon>
        <taxon>Chelicerata</taxon>
        <taxon>Arachnida</taxon>
        <taxon>Acari</taxon>
        <taxon>Parasitiformes</taxon>
        <taxon>Ixodida</taxon>
        <taxon>Ixodoidea</taxon>
        <taxon>Ixodidae</taxon>
        <taxon>Amblyomminae</taxon>
        <taxon>Amblyomma</taxon>
    </lineage>
</organism>
<keyword evidence="2" id="KW-1185">Reference proteome</keyword>
<proteinExistence type="predicted"/>